<name>A0A852WEC3_9MICO</name>
<dbReference type="Proteomes" id="UP000573599">
    <property type="component" value="Unassembled WGS sequence"/>
</dbReference>
<evidence type="ECO:0000313" key="2">
    <source>
        <dbReference type="Proteomes" id="UP000573599"/>
    </source>
</evidence>
<accession>A0A852WEC3</accession>
<reference evidence="1 2" key="1">
    <citation type="submission" date="2020-07" db="EMBL/GenBank/DDBJ databases">
        <title>Sequencing the genomes of 1000 actinobacteria strains.</title>
        <authorList>
            <person name="Klenk H.-P."/>
        </authorList>
    </citation>
    <scope>NUCLEOTIDE SEQUENCE [LARGE SCALE GENOMIC DNA]</scope>
    <source>
        <strain evidence="1 2">DSM 23987</strain>
    </source>
</reference>
<protein>
    <submittedName>
        <fullName evidence="1">Uncharacterized protein</fullName>
    </submittedName>
</protein>
<keyword evidence="2" id="KW-1185">Reference proteome</keyword>
<gene>
    <name evidence="1" type="ORF">BJ986_001567</name>
</gene>
<dbReference type="AlphaFoldDB" id="A0A852WEC3"/>
<comment type="caution">
    <text evidence="1">The sequence shown here is derived from an EMBL/GenBank/DDBJ whole genome shotgun (WGS) entry which is preliminary data.</text>
</comment>
<dbReference type="RefSeq" id="WP_179421471.1">
    <property type="nucleotide sequence ID" value="NZ_JACCAB010000001.1"/>
</dbReference>
<proteinExistence type="predicted"/>
<dbReference type="EMBL" id="JACCAB010000001">
    <property type="protein sequence ID" value="NYG07080.1"/>
    <property type="molecule type" value="Genomic_DNA"/>
</dbReference>
<organism evidence="1 2">
    <name type="scientific">Pedococcus badiiscoriae</name>
    <dbReference type="NCBI Taxonomy" id="642776"/>
    <lineage>
        <taxon>Bacteria</taxon>
        <taxon>Bacillati</taxon>
        <taxon>Actinomycetota</taxon>
        <taxon>Actinomycetes</taxon>
        <taxon>Micrococcales</taxon>
        <taxon>Intrasporangiaceae</taxon>
        <taxon>Pedococcus</taxon>
    </lineage>
</organism>
<evidence type="ECO:0000313" key="1">
    <source>
        <dbReference type="EMBL" id="NYG07080.1"/>
    </source>
</evidence>
<sequence>MNPETVYSLDRGPVTDREVQSLLGEPRHSRSLECGHTIERCDLLADFPQGSPPLRSIGQVARVDGDRLTTMAPPSLRVRLPSDHPVVDVEARQEVSREHTSVFDGKGGRGIPTLGGRAGLLRHRVTFSPGARRCLDCC</sequence>